<evidence type="ECO:0000313" key="3">
    <source>
        <dbReference type="Proteomes" id="UP000218272"/>
    </source>
</evidence>
<dbReference type="Proteomes" id="UP000218272">
    <property type="component" value="Chromosome SCLO_1"/>
</dbReference>
<dbReference type="EMBL" id="AP017655">
    <property type="protein sequence ID" value="BAV65520.1"/>
    <property type="molecule type" value="Genomic_DNA"/>
</dbReference>
<accession>A0A1E1F4S1</accession>
<feature type="region of interest" description="Disordered" evidence="1">
    <location>
        <begin position="100"/>
        <end position="133"/>
    </location>
</feature>
<evidence type="ECO:0000256" key="1">
    <source>
        <dbReference type="SAM" id="MobiDB-lite"/>
    </source>
</evidence>
<organism evidence="2 3">
    <name type="scientific">Sphingobium cloacae</name>
    <dbReference type="NCBI Taxonomy" id="120107"/>
    <lineage>
        <taxon>Bacteria</taxon>
        <taxon>Pseudomonadati</taxon>
        <taxon>Pseudomonadota</taxon>
        <taxon>Alphaproteobacteria</taxon>
        <taxon>Sphingomonadales</taxon>
        <taxon>Sphingomonadaceae</taxon>
        <taxon>Sphingobium</taxon>
    </lineage>
</organism>
<gene>
    <name evidence="2" type="ORF">SCLO_1024800</name>
</gene>
<keyword evidence="3" id="KW-1185">Reference proteome</keyword>
<reference evidence="2 3" key="1">
    <citation type="submission" date="2016-10" db="EMBL/GenBank/DDBJ databases">
        <title>Complete Genome Sequence of the Nonylphenol-Degrading Bacterium Sphingobium cloacae JCM 10874T.</title>
        <authorList>
            <person name="Ootsuka M."/>
            <person name="Nishizawa T."/>
            <person name="Ohta H."/>
        </authorList>
    </citation>
    <scope>NUCLEOTIDE SEQUENCE [LARGE SCALE GENOMIC DNA]</scope>
    <source>
        <strain evidence="2 3">JCM 10874</strain>
    </source>
</reference>
<dbReference type="KEGG" id="sclo:SCLO_1024800"/>
<name>A0A1E1F4S1_9SPHN</name>
<dbReference type="InterPro" id="IPR045384">
    <property type="entry name" value="DUF6527"/>
</dbReference>
<proteinExistence type="predicted"/>
<sequence length="153" mass="16964">MARVDRLQTVFVDEIPEVLEDGILYVSEECCVALHNCACGCGEEVSTPLVRTEYRLTMEGDAASIWPSIGNHDFACASHYVIKQGKILWAGRMSRGAIEAGRERDRRLKRPPAPKPAPIGMPTPTPVPPPRTGLVQRTLTWIKAICRKLIGRE</sequence>
<dbReference type="AlphaFoldDB" id="A0A1E1F4S1"/>
<evidence type="ECO:0000313" key="2">
    <source>
        <dbReference type="EMBL" id="BAV65520.1"/>
    </source>
</evidence>
<dbReference type="Pfam" id="PF20137">
    <property type="entry name" value="BubE"/>
    <property type="match status" value="1"/>
</dbReference>
<dbReference type="RefSeq" id="WP_197705105.1">
    <property type="nucleotide sequence ID" value="NZ_AP017655.1"/>
</dbReference>
<protein>
    <submittedName>
        <fullName evidence="2">Uncharacterized protein</fullName>
    </submittedName>
</protein>
<feature type="compositionally biased region" description="Pro residues" evidence="1">
    <location>
        <begin position="113"/>
        <end position="131"/>
    </location>
</feature>